<evidence type="ECO:0000313" key="1">
    <source>
        <dbReference type="EMBL" id="KAJ0009677.1"/>
    </source>
</evidence>
<name>A0ACC0X1Z9_9ROSI</name>
<dbReference type="Proteomes" id="UP001163603">
    <property type="component" value="Chromosome 14"/>
</dbReference>
<proteinExistence type="predicted"/>
<sequence>MESCSYPAAAGELESLLILPEEHEASDYWMCFLRYFLGGSIFHLLHGIGKCSYGRWSGCGWVIWGTDDEGPTVLSSLFSLGK</sequence>
<keyword evidence="2" id="KW-1185">Reference proteome</keyword>
<gene>
    <name evidence="1" type="ORF">Pint_32972</name>
</gene>
<accession>A0ACC0X1Z9</accession>
<reference evidence="2" key="1">
    <citation type="journal article" date="2023" name="G3 (Bethesda)">
        <title>Genome assembly and association tests identify interacting loci associated with vigor, precocity, and sex in interspecific pistachio rootstocks.</title>
        <authorList>
            <person name="Palmer W."/>
            <person name="Jacygrad E."/>
            <person name="Sagayaradj S."/>
            <person name="Cavanaugh K."/>
            <person name="Han R."/>
            <person name="Bertier L."/>
            <person name="Beede B."/>
            <person name="Kafkas S."/>
            <person name="Golino D."/>
            <person name="Preece J."/>
            <person name="Michelmore R."/>
        </authorList>
    </citation>
    <scope>NUCLEOTIDE SEQUENCE [LARGE SCALE GENOMIC DNA]</scope>
</reference>
<protein>
    <submittedName>
        <fullName evidence="1">Uncharacterized protein</fullName>
    </submittedName>
</protein>
<evidence type="ECO:0000313" key="2">
    <source>
        <dbReference type="Proteomes" id="UP001163603"/>
    </source>
</evidence>
<organism evidence="1 2">
    <name type="scientific">Pistacia integerrima</name>
    <dbReference type="NCBI Taxonomy" id="434235"/>
    <lineage>
        <taxon>Eukaryota</taxon>
        <taxon>Viridiplantae</taxon>
        <taxon>Streptophyta</taxon>
        <taxon>Embryophyta</taxon>
        <taxon>Tracheophyta</taxon>
        <taxon>Spermatophyta</taxon>
        <taxon>Magnoliopsida</taxon>
        <taxon>eudicotyledons</taxon>
        <taxon>Gunneridae</taxon>
        <taxon>Pentapetalae</taxon>
        <taxon>rosids</taxon>
        <taxon>malvids</taxon>
        <taxon>Sapindales</taxon>
        <taxon>Anacardiaceae</taxon>
        <taxon>Pistacia</taxon>
    </lineage>
</organism>
<dbReference type="EMBL" id="CM047749">
    <property type="protein sequence ID" value="KAJ0009677.1"/>
    <property type="molecule type" value="Genomic_DNA"/>
</dbReference>
<comment type="caution">
    <text evidence="1">The sequence shown here is derived from an EMBL/GenBank/DDBJ whole genome shotgun (WGS) entry which is preliminary data.</text>
</comment>